<dbReference type="InterPro" id="IPR036942">
    <property type="entry name" value="Beta-barrel_TonB_sf"/>
</dbReference>
<comment type="caution">
    <text evidence="10">The sequence shown here is derived from an EMBL/GenBank/DDBJ whole genome shotgun (WGS) entry which is preliminary data.</text>
</comment>
<evidence type="ECO:0000256" key="3">
    <source>
        <dbReference type="ARBA" id="ARBA00022452"/>
    </source>
</evidence>
<keyword evidence="10" id="KW-0675">Receptor</keyword>
<accession>S2DNX4</accession>
<keyword evidence="11" id="KW-1185">Reference proteome</keyword>
<sequence>MKKVLYLAVLLLVWGISHAQQSEPNVRGSIILSTDELPAIGASIVVKGTNLGTITDMEGNFTLRLEEGNYVLLVSSIGFTSQEIEIRVPSTAAENLEIRLSEDALGLTEVEVFSTGYQDIPKERATGSFVQVDNELVNRRISTNILDRLEDVTPGLIFNRDVPGRENDFSIRGTSTLFSDARPLVVIDNFPYDGPLENINPNDVESITVLRDAASASIWGAQAGNGVVVITTKKGKKGMGPKVSINANTTVIEPRDLFYEDFMSIGSFIDAERMLFERGQFTDRENNAGNLTLSPVVETLIKERDGLISSAEAENIIGRYRNSDIRRDLERYIYRPQVRQQYSLGVRGGSENHDYSVSAGFDGNRQEIVTRSDSRFTLGAQNNFSLAQNRLKISSGIYITQSSRISETGVPTSLYMYEPLRDEQGNNLATIRGINRRFAESAMDNGFLDWSFVPLDEIGRTRDHFRQNDFRLNTGLSYRIFEGMEAELMHQYWSNTSGSEQLRREDSFFARDLVNDFTTFAANGNPVRNIPIGGVRDYTDINAESHHFRAQLKYNGKLGEKGFLSAIAGAEVKDLRTVGNTNRWYGYDSETGASLPVDYLPFFQRSSSLSFSSIPRLQGVTGTVNRFVSGYANFGYTYDNRFVLSLSARQDGSNIFGVNANQRLVPLWSAGLNWNISEESFYNWEAVPFLRLRSTYGYNGNVNSSLSAFPTAFIRQASNIGNLPYLALNNPGNPDLRWERIGIVNLAMDFETKGGRLMGNVEYYSKNGIDLIGTIPFPSNTGFTSFTGNFSSMVTRGWDINLTSVNIDRRRQFGWNTNFFLSINKEEVTDFEGITSARSYFDYGSGGPVDPTPREGFPLHAVYTVPYAGLDPDTGNPRGFLNGEPSTNAGAVISSTEIDDLIFQGYGRPTVFGALRNDFTWKNFSLSANISYRMGYVFRRPTLSYFNLLNGWITHSDYERRWQNPGDELVTDVPSLPTAYDDNSARLFQNSDALIEKGDHIRLQDIRIAYTLQSPSKLKLDRLEVFVYLNNLGILWKATDLPIDPDFRTVRPMRSFTLGVNVNL</sequence>
<dbReference type="GO" id="GO:0009279">
    <property type="term" value="C:cell outer membrane"/>
    <property type="evidence" value="ECO:0007669"/>
    <property type="project" value="UniProtKB-SubCell"/>
</dbReference>
<feature type="domain" description="TonB-dependent receptor plug" evidence="9">
    <location>
        <begin position="122"/>
        <end position="227"/>
    </location>
</feature>
<keyword evidence="2 7" id="KW-0813">Transport</keyword>
<dbReference type="PROSITE" id="PS52016">
    <property type="entry name" value="TONB_DEPENDENT_REC_3"/>
    <property type="match status" value="1"/>
</dbReference>
<dbReference type="RefSeq" id="WP_009035919.1">
    <property type="nucleotide sequence ID" value="NZ_ALWO02000021.1"/>
</dbReference>
<evidence type="ECO:0000256" key="8">
    <source>
        <dbReference type="SAM" id="SignalP"/>
    </source>
</evidence>
<feature type="signal peptide" evidence="8">
    <location>
        <begin position="1"/>
        <end position="19"/>
    </location>
</feature>
<feature type="chain" id="PRO_5004496415" evidence="8">
    <location>
        <begin position="20"/>
        <end position="1064"/>
    </location>
</feature>
<dbReference type="Gene3D" id="2.40.170.20">
    <property type="entry name" value="TonB-dependent receptor, beta-barrel domain"/>
    <property type="match status" value="1"/>
</dbReference>
<dbReference type="STRING" id="1189612.A33Q_0893"/>
<dbReference type="eggNOG" id="COG1629">
    <property type="taxonomic scope" value="Bacteria"/>
</dbReference>
<dbReference type="Gene3D" id="2.60.40.1120">
    <property type="entry name" value="Carboxypeptidase-like, regulatory domain"/>
    <property type="match status" value="1"/>
</dbReference>
<organism evidence="10 11">
    <name type="scientific">Indibacter alkaliphilus (strain CCUG 57479 / KCTC 22604 / LW1)</name>
    <dbReference type="NCBI Taxonomy" id="1189612"/>
    <lineage>
        <taxon>Bacteria</taxon>
        <taxon>Pseudomonadati</taxon>
        <taxon>Bacteroidota</taxon>
        <taxon>Cytophagia</taxon>
        <taxon>Cytophagales</taxon>
        <taxon>Cyclobacteriaceae</taxon>
    </lineage>
</organism>
<gene>
    <name evidence="10" type="ORF">A33Q_0893</name>
</gene>
<name>S2DNX4_INDAL</name>
<comment type="subcellular location">
    <subcellularLocation>
        <location evidence="1 7">Cell outer membrane</location>
        <topology evidence="1 7">Multi-pass membrane protein</topology>
    </subcellularLocation>
</comment>
<dbReference type="NCBIfam" id="TIGR04057">
    <property type="entry name" value="SusC_RagA_signa"/>
    <property type="match status" value="1"/>
</dbReference>
<keyword evidence="3 7" id="KW-1134">Transmembrane beta strand</keyword>
<evidence type="ECO:0000256" key="2">
    <source>
        <dbReference type="ARBA" id="ARBA00022448"/>
    </source>
</evidence>
<dbReference type="InterPro" id="IPR037066">
    <property type="entry name" value="Plug_dom_sf"/>
</dbReference>
<keyword evidence="4 7" id="KW-0812">Transmembrane</keyword>
<dbReference type="InterPro" id="IPR023997">
    <property type="entry name" value="TonB-dep_OMP_SusC/RagA_CS"/>
</dbReference>
<evidence type="ECO:0000256" key="1">
    <source>
        <dbReference type="ARBA" id="ARBA00004571"/>
    </source>
</evidence>
<evidence type="ECO:0000256" key="7">
    <source>
        <dbReference type="PROSITE-ProRule" id="PRU01360"/>
    </source>
</evidence>
<keyword evidence="8" id="KW-0732">Signal</keyword>
<comment type="similarity">
    <text evidence="7">Belongs to the TonB-dependent receptor family.</text>
</comment>
<dbReference type="NCBIfam" id="TIGR04056">
    <property type="entry name" value="OMP_RagA_SusC"/>
    <property type="match status" value="1"/>
</dbReference>
<protein>
    <submittedName>
        <fullName evidence="10">TonB-dependent receptor</fullName>
    </submittedName>
</protein>
<evidence type="ECO:0000256" key="4">
    <source>
        <dbReference type="ARBA" id="ARBA00022692"/>
    </source>
</evidence>
<evidence type="ECO:0000313" key="11">
    <source>
        <dbReference type="Proteomes" id="UP000006073"/>
    </source>
</evidence>
<keyword evidence="6 7" id="KW-0998">Cell outer membrane</keyword>
<dbReference type="Pfam" id="PF07715">
    <property type="entry name" value="Plug"/>
    <property type="match status" value="1"/>
</dbReference>
<evidence type="ECO:0000256" key="5">
    <source>
        <dbReference type="ARBA" id="ARBA00023136"/>
    </source>
</evidence>
<reference evidence="10 11" key="1">
    <citation type="journal article" date="2013" name="Genome Announc.">
        <title>Draft Genome Sequence of Indibacter alkaliphilus Strain LW1T, Isolated from Lonar Lake, a Haloalkaline Lake in the Buldana District of Maharashtra, India.</title>
        <authorList>
            <person name="Singh A."/>
            <person name="Kumar Jangir P."/>
            <person name="Sharma R."/>
            <person name="Singh A."/>
            <person name="Kumar Pinnaka A."/>
            <person name="Shivaji S."/>
        </authorList>
    </citation>
    <scope>NUCLEOTIDE SEQUENCE [LARGE SCALE GENOMIC DNA]</scope>
    <source>
        <strain evidence="11">CCUG 57479 / KCTC 22604 / LW1</strain>
    </source>
</reference>
<dbReference type="Pfam" id="PF13715">
    <property type="entry name" value="CarbopepD_reg_2"/>
    <property type="match status" value="1"/>
</dbReference>
<evidence type="ECO:0000313" key="10">
    <source>
        <dbReference type="EMBL" id="EOZ98910.1"/>
    </source>
</evidence>
<evidence type="ECO:0000256" key="6">
    <source>
        <dbReference type="ARBA" id="ARBA00023237"/>
    </source>
</evidence>
<dbReference type="InterPro" id="IPR008969">
    <property type="entry name" value="CarboxyPept-like_regulatory"/>
</dbReference>
<dbReference type="SUPFAM" id="SSF56935">
    <property type="entry name" value="Porins"/>
    <property type="match status" value="1"/>
</dbReference>
<dbReference type="Gene3D" id="2.170.130.10">
    <property type="entry name" value="TonB-dependent receptor, plug domain"/>
    <property type="match status" value="1"/>
</dbReference>
<dbReference type="InterPro" id="IPR023996">
    <property type="entry name" value="TonB-dep_OMP_SusC/RagA"/>
</dbReference>
<keyword evidence="5 7" id="KW-0472">Membrane</keyword>
<dbReference type="EMBL" id="ALWO02000021">
    <property type="protein sequence ID" value="EOZ98910.1"/>
    <property type="molecule type" value="Genomic_DNA"/>
</dbReference>
<dbReference type="OrthoDB" id="9768177at2"/>
<dbReference type="Proteomes" id="UP000006073">
    <property type="component" value="Unassembled WGS sequence"/>
</dbReference>
<dbReference type="AlphaFoldDB" id="S2DNX4"/>
<proteinExistence type="inferred from homology"/>
<dbReference type="InterPro" id="IPR039426">
    <property type="entry name" value="TonB-dep_rcpt-like"/>
</dbReference>
<evidence type="ECO:0000259" key="9">
    <source>
        <dbReference type="Pfam" id="PF07715"/>
    </source>
</evidence>
<dbReference type="SUPFAM" id="SSF49464">
    <property type="entry name" value="Carboxypeptidase regulatory domain-like"/>
    <property type="match status" value="1"/>
</dbReference>
<dbReference type="InterPro" id="IPR012910">
    <property type="entry name" value="Plug_dom"/>
</dbReference>